<keyword evidence="1" id="KW-0812">Transmembrane</keyword>
<evidence type="ECO:0000256" key="1">
    <source>
        <dbReference type="SAM" id="Phobius"/>
    </source>
</evidence>
<feature type="transmembrane region" description="Helical" evidence="1">
    <location>
        <begin position="30"/>
        <end position="53"/>
    </location>
</feature>
<reference evidence="2 3" key="1">
    <citation type="submission" date="2013-06" db="EMBL/GenBank/DDBJ databases">
        <authorList>
            <person name="Weinstock G."/>
            <person name="Sodergren E."/>
            <person name="Clifton S."/>
            <person name="Fulton L."/>
            <person name="Fulton B."/>
            <person name="Courtney L."/>
            <person name="Fronick C."/>
            <person name="Harrison M."/>
            <person name="Strong C."/>
            <person name="Farmer C."/>
            <person name="Delahaunty K."/>
            <person name="Markovic C."/>
            <person name="Hall O."/>
            <person name="Minx P."/>
            <person name="Tomlinson C."/>
            <person name="Mitreva M."/>
            <person name="Nelson J."/>
            <person name="Hou S."/>
            <person name="Wollam A."/>
            <person name="Pepin K.H."/>
            <person name="Johnson M."/>
            <person name="Bhonagiri V."/>
            <person name="Nash W.E."/>
            <person name="Warren W."/>
            <person name="Chinwalla A."/>
            <person name="Mardis E.R."/>
            <person name="Wilson R.K."/>
        </authorList>
    </citation>
    <scope>NUCLEOTIDE SEQUENCE [LARGE SCALE GENOMIC DNA]</scope>
    <source>
        <strain evidence="2 3">ATCC 51271</strain>
    </source>
</reference>
<proteinExistence type="predicted"/>
<evidence type="ECO:0000313" key="2">
    <source>
        <dbReference type="EMBL" id="ESL02965.1"/>
    </source>
</evidence>
<dbReference type="AlphaFoldDB" id="V2Z7Q4"/>
<gene>
    <name evidence="2" type="ORF">GCWU0000282_001836</name>
</gene>
<keyword evidence="3" id="KW-1185">Reference proteome</keyword>
<name>V2Z7Q4_9FIRM</name>
<accession>V2Z7Q4</accession>
<keyword evidence="1" id="KW-1133">Transmembrane helix</keyword>
<keyword evidence="1" id="KW-0472">Membrane</keyword>
<dbReference type="HOGENOM" id="CLU_2286413_0_0_9"/>
<protein>
    <submittedName>
        <fullName evidence="2">Uncharacterized protein</fullName>
    </submittedName>
</protein>
<organism evidence="2 3">
    <name type="scientific">Catonella morbi ATCC 51271</name>
    <dbReference type="NCBI Taxonomy" id="592026"/>
    <lineage>
        <taxon>Bacteria</taxon>
        <taxon>Bacillati</taxon>
        <taxon>Bacillota</taxon>
        <taxon>Clostridia</taxon>
        <taxon>Lachnospirales</taxon>
        <taxon>Lachnospiraceae</taxon>
        <taxon>Catonella</taxon>
    </lineage>
</organism>
<sequence length="101" mass="11335">MCFHPLSGFSSYFWTDSVDSDSDSKFSSPIGVFFLFLDGLPISVKNIIVFIPYRGFLLISMTRCSPQGLWGQVFIPYRGFLLISPTLCKLLSKPLLKADCV</sequence>
<dbReference type="EMBL" id="ACIL03000013">
    <property type="protein sequence ID" value="ESL02965.1"/>
    <property type="molecule type" value="Genomic_DNA"/>
</dbReference>
<dbReference type="Proteomes" id="UP000018227">
    <property type="component" value="Unassembled WGS sequence"/>
</dbReference>
<comment type="caution">
    <text evidence="2">The sequence shown here is derived from an EMBL/GenBank/DDBJ whole genome shotgun (WGS) entry which is preliminary data.</text>
</comment>
<evidence type="ECO:0000313" key="3">
    <source>
        <dbReference type="Proteomes" id="UP000018227"/>
    </source>
</evidence>